<proteinExistence type="predicted"/>
<sequence length="130" mass="13836">MGRACRDCDAADENDDDGLMLDPMPANNLVAELQHQLVVLVPLEVGRMKRPRKFLSVPLCSAWPGLPLTAQLSMQAKFQAQGTGTGTGTATATGAGTGTCYWSCGKRGAASESTDIKCGWCRPSHIKRVL</sequence>
<dbReference type="GeneID" id="36624265"/>
<evidence type="ECO:0000313" key="1">
    <source>
        <dbReference type="EMBL" id="PTB59603.1"/>
    </source>
</evidence>
<dbReference type="AlphaFoldDB" id="A0A2T4ARC8"/>
<name>A0A2T4ARC8_TRIHA</name>
<reference evidence="1 2" key="1">
    <citation type="submission" date="2016-07" db="EMBL/GenBank/DDBJ databases">
        <title>Multiple horizontal gene transfer events from other fungi enriched the ability of initially mycotrophic Trichoderma (Ascomycota) to feed on dead plant biomass.</title>
        <authorList>
            <consortium name="DOE Joint Genome Institute"/>
            <person name="Aerts A."/>
            <person name="Atanasova L."/>
            <person name="Chenthamara K."/>
            <person name="Zhang J."/>
            <person name="Grujic M."/>
            <person name="Henrissat B."/>
            <person name="Kuo A."/>
            <person name="Salamov A."/>
            <person name="Lipzen A."/>
            <person name="Labutti K."/>
            <person name="Barry K."/>
            <person name="Miao Y."/>
            <person name="Rahimi M.J."/>
            <person name="Shen Q."/>
            <person name="Grigoriev I.V."/>
            <person name="Kubicek C.P."/>
            <person name="Druzhinina I.S."/>
        </authorList>
    </citation>
    <scope>NUCLEOTIDE SEQUENCE [LARGE SCALE GENOMIC DNA]</scope>
    <source>
        <strain evidence="1 2">CBS 226.95</strain>
    </source>
</reference>
<gene>
    <name evidence="1" type="ORF">M431DRAFT_478658</name>
</gene>
<evidence type="ECO:0000313" key="2">
    <source>
        <dbReference type="Proteomes" id="UP000241690"/>
    </source>
</evidence>
<organism evidence="1 2">
    <name type="scientific">Trichoderma harzianum CBS 226.95</name>
    <dbReference type="NCBI Taxonomy" id="983964"/>
    <lineage>
        <taxon>Eukaryota</taxon>
        <taxon>Fungi</taxon>
        <taxon>Dikarya</taxon>
        <taxon>Ascomycota</taxon>
        <taxon>Pezizomycotina</taxon>
        <taxon>Sordariomycetes</taxon>
        <taxon>Hypocreomycetidae</taxon>
        <taxon>Hypocreales</taxon>
        <taxon>Hypocreaceae</taxon>
        <taxon>Trichoderma</taxon>
    </lineage>
</organism>
<dbReference type="EMBL" id="KZ679676">
    <property type="protein sequence ID" value="PTB59603.1"/>
    <property type="molecule type" value="Genomic_DNA"/>
</dbReference>
<protein>
    <submittedName>
        <fullName evidence="1">Uncharacterized protein</fullName>
    </submittedName>
</protein>
<dbReference type="RefSeq" id="XP_024779280.1">
    <property type="nucleotide sequence ID" value="XM_024915696.1"/>
</dbReference>
<accession>A0A2T4ARC8</accession>
<dbReference type="Proteomes" id="UP000241690">
    <property type="component" value="Unassembled WGS sequence"/>
</dbReference>
<keyword evidence="2" id="KW-1185">Reference proteome</keyword>